<dbReference type="NCBIfam" id="TIGR04313">
    <property type="entry name" value="aro_clust_Mycop"/>
    <property type="match status" value="1"/>
</dbReference>
<proteinExistence type="predicted"/>
<organism evidence="1 2">
    <name type="scientific">Metamycoplasma gateae</name>
    <dbReference type="NCBI Taxonomy" id="35769"/>
    <lineage>
        <taxon>Bacteria</taxon>
        <taxon>Bacillati</taxon>
        <taxon>Mycoplasmatota</taxon>
        <taxon>Mycoplasmoidales</taxon>
        <taxon>Metamycoplasmataceae</taxon>
        <taxon>Metamycoplasma</taxon>
    </lineage>
</organism>
<dbReference type="RefSeq" id="WP_330463285.1">
    <property type="nucleotide sequence ID" value="NZ_CP143578.1"/>
</dbReference>
<evidence type="ECO:0000313" key="1">
    <source>
        <dbReference type="EMBL" id="WVN21246.1"/>
    </source>
</evidence>
<dbReference type="EMBL" id="CP143578">
    <property type="protein sequence ID" value="WVN21246.1"/>
    <property type="molecule type" value="Genomic_DNA"/>
</dbReference>
<reference evidence="1" key="1">
    <citation type="submission" date="2024-01" db="EMBL/GenBank/DDBJ databases">
        <title>Complete genome sequence of Mycoplasma gateae strain 3700.</title>
        <authorList>
            <person name="Spergser J."/>
        </authorList>
    </citation>
    <scope>NUCLEOTIDE SEQUENCE [LARGE SCALE GENOMIC DNA]</scope>
    <source>
        <strain evidence="1">3700</strain>
    </source>
</reference>
<evidence type="ECO:0000313" key="2">
    <source>
        <dbReference type="Proteomes" id="UP001431935"/>
    </source>
</evidence>
<dbReference type="PROSITE" id="PS51257">
    <property type="entry name" value="PROKAR_LIPOPROTEIN"/>
    <property type="match status" value="1"/>
</dbReference>
<name>A0ABZ2AM94_9BACT</name>
<protein>
    <submittedName>
        <fullName evidence="1">Aromatic motif membrane protein</fullName>
    </submittedName>
</protein>
<accession>A0ABZ2AM94</accession>
<keyword evidence="2" id="KW-1185">Reference proteome</keyword>
<dbReference type="InterPro" id="IPR027593">
    <property type="entry name" value="Aro_clust"/>
</dbReference>
<dbReference type="Proteomes" id="UP001431935">
    <property type="component" value="Chromosome"/>
</dbReference>
<sequence length="306" mass="36133">MKTNKKLLISSLSLTVPWLPLSVISCNKETIDKNEEKLTSIINIDVQNNKWNVFLKYDYVNSILKLAFNNEEKRSEFIQQQRNIDNSYLSDIKEYLYYANNVASSFGSNDSFFSSKKVIGLQEYRKKLQELFNKNWLWFLFNLDRFTFAMYNSFDQFQGSLESLSIDLQKNSLDLGSFNRPKTNEILQFIIQEDITDENKEIQVFLLTKQGIILNINLNTKLLDNDDNKIPEQEQNTEVNIFTYSYIYPLLFQNETQLKKFDLSKYVRALKLYSTTSNKRWIKILFDEEYGGTPLRFTIVDVDNKI</sequence>
<gene>
    <name evidence="1" type="ORF">V2E26_02410</name>
</gene>